<reference evidence="12" key="1">
    <citation type="submission" date="2017-12" db="EMBL/GenBank/DDBJ databases">
        <title>Genomic analysis of Paracoccus sp. CBA4604.</title>
        <authorList>
            <person name="Roh S.W."/>
            <person name="Kim J.Y."/>
            <person name="Kim J.S."/>
        </authorList>
    </citation>
    <scope>NUCLEOTIDE SEQUENCE [LARGE SCALE GENOMIC DNA]</scope>
    <source>
        <strain evidence="12">CBA4604</strain>
    </source>
</reference>
<dbReference type="NCBIfam" id="TIGR01313">
    <property type="entry name" value="therm_gnt_kin"/>
    <property type="match status" value="1"/>
</dbReference>
<dbReference type="Proteomes" id="UP000234882">
    <property type="component" value="Chromosome"/>
</dbReference>
<dbReference type="Pfam" id="PF13671">
    <property type="entry name" value="AAA_33"/>
    <property type="match status" value="1"/>
</dbReference>
<dbReference type="InterPro" id="IPR027417">
    <property type="entry name" value="P-loop_NTPase"/>
</dbReference>
<dbReference type="GO" id="GO:0005737">
    <property type="term" value="C:cytoplasm"/>
    <property type="evidence" value="ECO:0007669"/>
    <property type="project" value="TreeGrafter"/>
</dbReference>
<dbReference type="PANTHER" id="PTHR43442:SF3">
    <property type="entry name" value="GLUCONOKINASE-RELATED"/>
    <property type="match status" value="1"/>
</dbReference>
<evidence type="ECO:0000256" key="9">
    <source>
        <dbReference type="ARBA" id="ARBA00048090"/>
    </source>
</evidence>
<organism evidence="11 12">
    <name type="scientific">Paracoccus jeotgali</name>
    <dbReference type="NCBI Taxonomy" id="2065379"/>
    <lineage>
        <taxon>Bacteria</taxon>
        <taxon>Pseudomonadati</taxon>
        <taxon>Pseudomonadota</taxon>
        <taxon>Alphaproteobacteria</taxon>
        <taxon>Rhodobacterales</taxon>
        <taxon>Paracoccaceae</taxon>
        <taxon>Paracoccus</taxon>
    </lineage>
</organism>
<dbReference type="EMBL" id="CP025583">
    <property type="protein sequence ID" value="AUM74987.1"/>
    <property type="molecule type" value="Genomic_DNA"/>
</dbReference>
<dbReference type="InterPro" id="IPR006001">
    <property type="entry name" value="Therm_gnt_kin"/>
</dbReference>
<comment type="pathway">
    <text evidence="1">Carbohydrate acid metabolism.</text>
</comment>
<dbReference type="EC" id="2.7.1.12" evidence="3 10"/>
<evidence type="ECO:0000256" key="7">
    <source>
        <dbReference type="ARBA" id="ARBA00022840"/>
    </source>
</evidence>
<dbReference type="AlphaFoldDB" id="A0A2K9MH65"/>
<dbReference type="Gene3D" id="3.40.50.300">
    <property type="entry name" value="P-loop containing nucleotide triphosphate hydrolases"/>
    <property type="match status" value="1"/>
</dbReference>
<evidence type="ECO:0000256" key="8">
    <source>
        <dbReference type="ARBA" id="ARBA00023064"/>
    </source>
</evidence>
<gene>
    <name evidence="11" type="ORF">CYR75_12485</name>
</gene>
<comment type="similarity">
    <text evidence="2 10">Belongs to the gluconokinase GntK/GntV family.</text>
</comment>
<accession>A0A2K9MH65</accession>
<keyword evidence="8" id="KW-0311">Gluconate utilization</keyword>
<dbReference type="GO" id="GO:0005524">
    <property type="term" value="F:ATP binding"/>
    <property type="evidence" value="ECO:0007669"/>
    <property type="project" value="UniProtKB-KW"/>
</dbReference>
<dbReference type="GO" id="GO:0046316">
    <property type="term" value="F:gluconokinase activity"/>
    <property type="evidence" value="ECO:0007669"/>
    <property type="project" value="UniProtKB-EC"/>
</dbReference>
<name>A0A2K9MH65_9RHOB</name>
<dbReference type="PANTHER" id="PTHR43442">
    <property type="entry name" value="GLUCONOKINASE-RELATED"/>
    <property type="match status" value="1"/>
</dbReference>
<keyword evidence="4 10" id="KW-0808">Transferase</keyword>
<keyword evidence="5 10" id="KW-0547">Nucleotide-binding</keyword>
<proteinExistence type="inferred from homology"/>
<keyword evidence="12" id="KW-1185">Reference proteome</keyword>
<comment type="catalytic activity">
    <reaction evidence="9 10">
        <text>D-gluconate + ATP = 6-phospho-D-gluconate + ADP + H(+)</text>
        <dbReference type="Rhea" id="RHEA:19433"/>
        <dbReference type="ChEBI" id="CHEBI:15378"/>
        <dbReference type="ChEBI" id="CHEBI:18391"/>
        <dbReference type="ChEBI" id="CHEBI:30616"/>
        <dbReference type="ChEBI" id="CHEBI:58759"/>
        <dbReference type="ChEBI" id="CHEBI:456216"/>
        <dbReference type="EC" id="2.7.1.12"/>
    </reaction>
</comment>
<sequence length="172" mass="18307">MAGAAPLAQIVVMGVSGAGKSTTGRALAAKLGREFIEGDAFHPPANIRKIAAGIPLTDADRAPWLAALAAELRRADHEGRQIVLACSALKRSYREVLRGGAGRLRLVMVHGPRALLIQRLATRRGHFFAPELLDSQLATLELPGPDEDCVFVDLALPVAAQVEQAVRGLWPP</sequence>
<dbReference type="OrthoDB" id="9795716at2"/>
<evidence type="ECO:0000256" key="3">
    <source>
        <dbReference type="ARBA" id="ARBA00012054"/>
    </source>
</evidence>
<keyword evidence="6 10" id="KW-0418">Kinase</keyword>
<evidence type="ECO:0000256" key="4">
    <source>
        <dbReference type="ARBA" id="ARBA00022679"/>
    </source>
</evidence>
<evidence type="ECO:0000313" key="12">
    <source>
        <dbReference type="Proteomes" id="UP000234882"/>
    </source>
</evidence>
<evidence type="ECO:0000256" key="5">
    <source>
        <dbReference type="ARBA" id="ARBA00022741"/>
    </source>
</evidence>
<dbReference type="CDD" id="cd02021">
    <property type="entry name" value="GntK"/>
    <property type="match status" value="1"/>
</dbReference>
<evidence type="ECO:0000256" key="2">
    <source>
        <dbReference type="ARBA" id="ARBA00008420"/>
    </source>
</evidence>
<evidence type="ECO:0000256" key="6">
    <source>
        <dbReference type="ARBA" id="ARBA00022777"/>
    </source>
</evidence>
<evidence type="ECO:0000256" key="10">
    <source>
        <dbReference type="RuleBase" id="RU363066"/>
    </source>
</evidence>
<evidence type="ECO:0000313" key="11">
    <source>
        <dbReference type="EMBL" id="AUM74987.1"/>
    </source>
</evidence>
<protein>
    <recommendedName>
        <fullName evidence="3 10">Gluconokinase</fullName>
        <ecNumber evidence="3 10">2.7.1.12</ecNumber>
    </recommendedName>
</protein>
<keyword evidence="7 10" id="KW-0067">ATP-binding</keyword>
<dbReference type="FunFam" id="3.40.50.300:FF:000522">
    <property type="entry name" value="Gluconokinase"/>
    <property type="match status" value="1"/>
</dbReference>
<evidence type="ECO:0000256" key="1">
    <source>
        <dbReference type="ARBA" id="ARBA00004761"/>
    </source>
</evidence>
<dbReference type="GO" id="GO:0019521">
    <property type="term" value="P:D-gluconate metabolic process"/>
    <property type="evidence" value="ECO:0007669"/>
    <property type="project" value="UniProtKB-KW"/>
</dbReference>
<dbReference type="RefSeq" id="WP_101500332.1">
    <property type="nucleotide sequence ID" value="NZ_CP025583.1"/>
</dbReference>
<dbReference type="KEGG" id="paru:CYR75_12485"/>
<dbReference type="SUPFAM" id="SSF52540">
    <property type="entry name" value="P-loop containing nucleoside triphosphate hydrolases"/>
    <property type="match status" value="1"/>
</dbReference>